<evidence type="ECO:0000256" key="4">
    <source>
        <dbReference type="ARBA" id="ARBA00005225"/>
    </source>
</evidence>
<comment type="caution">
    <text evidence="16">Lacks conserved residue(s) required for the propagation of feature annotation.</text>
</comment>
<comment type="subcellular location">
    <subcellularLocation>
        <location evidence="3 16">Cytoplasm</location>
    </subcellularLocation>
</comment>
<keyword evidence="8 16" id="KW-0808">Transferase</keyword>
<dbReference type="PANTHER" id="PTHR34265">
    <property type="entry name" value="TYPE III PANTOTHENATE KINASE"/>
    <property type="match status" value="1"/>
</dbReference>
<dbReference type="RefSeq" id="WP_106567293.1">
    <property type="nucleotide sequence ID" value="NZ_JAUVYL010000070.1"/>
</dbReference>
<dbReference type="GO" id="GO:0004594">
    <property type="term" value="F:pantothenate kinase activity"/>
    <property type="evidence" value="ECO:0007669"/>
    <property type="project" value="UniProtKB-UniRule"/>
</dbReference>
<keyword evidence="18" id="KW-1185">Reference proteome</keyword>
<keyword evidence="9 16" id="KW-0547">Nucleotide-binding</keyword>
<feature type="binding site" evidence="16">
    <location>
        <position position="131"/>
    </location>
    <ligand>
        <name>K(+)</name>
        <dbReference type="ChEBI" id="CHEBI:29103"/>
    </ligand>
</feature>
<evidence type="ECO:0000256" key="13">
    <source>
        <dbReference type="ARBA" id="ARBA00022993"/>
    </source>
</evidence>
<comment type="cofactor">
    <cofactor evidence="2">
        <name>K(+)</name>
        <dbReference type="ChEBI" id="CHEBI:29103"/>
    </cofactor>
</comment>
<feature type="binding site" evidence="16">
    <location>
        <position position="134"/>
    </location>
    <ligand>
        <name>ATP</name>
        <dbReference type="ChEBI" id="CHEBI:30616"/>
    </ligand>
</feature>
<comment type="cofactor">
    <cofactor evidence="16">
        <name>NH4(+)</name>
        <dbReference type="ChEBI" id="CHEBI:28938"/>
    </cofactor>
    <cofactor evidence="16">
        <name>K(+)</name>
        <dbReference type="ChEBI" id="CHEBI:29103"/>
    </cofactor>
    <text evidence="16">A monovalent cation. Ammonium or potassium.</text>
</comment>
<comment type="pathway">
    <text evidence="4 16">Cofactor biosynthesis; coenzyme A biosynthesis; CoA from (R)-pantothenate: step 1/5.</text>
</comment>
<evidence type="ECO:0000256" key="15">
    <source>
        <dbReference type="ARBA" id="ARBA00040883"/>
    </source>
</evidence>
<evidence type="ECO:0000256" key="5">
    <source>
        <dbReference type="ARBA" id="ARBA00011738"/>
    </source>
</evidence>
<evidence type="ECO:0000256" key="10">
    <source>
        <dbReference type="ARBA" id="ARBA00022777"/>
    </source>
</evidence>
<feature type="binding site" evidence="16">
    <location>
        <begin position="6"/>
        <end position="13"/>
    </location>
    <ligand>
        <name>ATP</name>
        <dbReference type="ChEBI" id="CHEBI:30616"/>
    </ligand>
</feature>
<keyword evidence="10 16" id="KW-0418">Kinase</keyword>
<dbReference type="UniPathway" id="UPA00241">
    <property type="reaction ID" value="UER00352"/>
</dbReference>
<feature type="binding site" evidence="16">
    <location>
        <begin position="109"/>
        <end position="112"/>
    </location>
    <ligand>
        <name>substrate</name>
    </ligand>
</feature>
<comment type="catalytic activity">
    <reaction evidence="1 16">
        <text>(R)-pantothenate + ATP = (R)-4'-phosphopantothenate + ADP + H(+)</text>
        <dbReference type="Rhea" id="RHEA:16373"/>
        <dbReference type="ChEBI" id="CHEBI:10986"/>
        <dbReference type="ChEBI" id="CHEBI:15378"/>
        <dbReference type="ChEBI" id="CHEBI:29032"/>
        <dbReference type="ChEBI" id="CHEBI:30616"/>
        <dbReference type="ChEBI" id="CHEBI:456216"/>
        <dbReference type="EC" id="2.7.1.33"/>
    </reaction>
</comment>
<dbReference type="HAMAP" id="MF_01274">
    <property type="entry name" value="Pantothen_kinase_3"/>
    <property type="match status" value="1"/>
</dbReference>
<dbReference type="GO" id="GO:0046872">
    <property type="term" value="F:metal ion binding"/>
    <property type="evidence" value="ECO:0007669"/>
    <property type="project" value="UniProtKB-KW"/>
</dbReference>
<dbReference type="NCBIfam" id="NF009855">
    <property type="entry name" value="PRK13321.1"/>
    <property type="match status" value="1"/>
</dbReference>
<dbReference type="SUPFAM" id="SSF53067">
    <property type="entry name" value="Actin-like ATPase domain"/>
    <property type="match status" value="2"/>
</dbReference>
<dbReference type="Proteomes" id="UP000240708">
    <property type="component" value="Unassembled WGS sequence"/>
</dbReference>
<evidence type="ECO:0000256" key="7">
    <source>
        <dbReference type="ARBA" id="ARBA00022490"/>
    </source>
</evidence>
<evidence type="ECO:0000256" key="6">
    <source>
        <dbReference type="ARBA" id="ARBA00012102"/>
    </source>
</evidence>
<keyword evidence="11 16" id="KW-0067">ATP-binding</keyword>
<keyword evidence="7 16" id="KW-0963">Cytoplasm</keyword>
<dbReference type="OrthoDB" id="9804707at2"/>
<accession>A0A2P8E4M9</accession>
<evidence type="ECO:0000256" key="16">
    <source>
        <dbReference type="HAMAP-Rule" id="MF_01274"/>
    </source>
</evidence>
<comment type="function">
    <text evidence="16">Catalyzes the phosphorylation of pantothenate (Pan), the first step in CoA biosynthesis.</text>
</comment>
<dbReference type="AlphaFoldDB" id="A0A2P8E4M9"/>
<keyword evidence="12 16" id="KW-0630">Potassium</keyword>
<organism evidence="17 18">
    <name type="scientific">Cecembia rubra</name>
    <dbReference type="NCBI Taxonomy" id="1485585"/>
    <lineage>
        <taxon>Bacteria</taxon>
        <taxon>Pseudomonadati</taxon>
        <taxon>Bacteroidota</taxon>
        <taxon>Cytophagia</taxon>
        <taxon>Cytophagales</taxon>
        <taxon>Cyclobacteriaceae</taxon>
        <taxon>Cecembia</taxon>
    </lineage>
</organism>
<dbReference type="CDD" id="cd24015">
    <property type="entry name" value="ASKHA_NBD_PanK-III"/>
    <property type="match status" value="1"/>
</dbReference>
<dbReference type="GO" id="GO:0015937">
    <property type="term" value="P:coenzyme A biosynthetic process"/>
    <property type="evidence" value="ECO:0007669"/>
    <property type="project" value="UniProtKB-UniRule"/>
</dbReference>
<comment type="similarity">
    <text evidence="14 16">Belongs to the type III pantothenate kinase family.</text>
</comment>
<comment type="subunit">
    <text evidence="5 16">Homodimer.</text>
</comment>
<keyword evidence="16" id="KW-0479">Metal-binding</keyword>
<evidence type="ECO:0000256" key="12">
    <source>
        <dbReference type="ARBA" id="ARBA00022958"/>
    </source>
</evidence>
<evidence type="ECO:0000256" key="11">
    <source>
        <dbReference type="ARBA" id="ARBA00022840"/>
    </source>
</evidence>
<gene>
    <name evidence="16" type="primary">coaX</name>
    <name evidence="17" type="ORF">CLV48_105130</name>
</gene>
<dbReference type="GO" id="GO:0005524">
    <property type="term" value="F:ATP binding"/>
    <property type="evidence" value="ECO:0007669"/>
    <property type="project" value="UniProtKB-UniRule"/>
</dbReference>
<feature type="binding site" evidence="16">
    <location>
        <position position="186"/>
    </location>
    <ligand>
        <name>substrate</name>
    </ligand>
</feature>
<proteinExistence type="inferred from homology"/>
<evidence type="ECO:0000256" key="8">
    <source>
        <dbReference type="ARBA" id="ARBA00022679"/>
    </source>
</evidence>
<comment type="caution">
    <text evidence="17">The sequence shown here is derived from an EMBL/GenBank/DDBJ whole genome shotgun (WGS) entry which is preliminary data.</text>
</comment>
<dbReference type="Pfam" id="PF03309">
    <property type="entry name" value="Pan_kinase"/>
    <property type="match status" value="1"/>
</dbReference>
<dbReference type="PANTHER" id="PTHR34265:SF1">
    <property type="entry name" value="TYPE III PANTOTHENATE KINASE"/>
    <property type="match status" value="1"/>
</dbReference>
<name>A0A2P8E4M9_9BACT</name>
<dbReference type="InterPro" id="IPR043129">
    <property type="entry name" value="ATPase_NBD"/>
</dbReference>
<evidence type="ECO:0000256" key="9">
    <source>
        <dbReference type="ARBA" id="ARBA00022741"/>
    </source>
</evidence>
<dbReference type="InterPro" id="IPR004619">
    <property type="entry name" value="Type_III_PanK"/>
</dbReference>
<dbReference type="GO" id="GO:0005737">
    <property type="term" value="C:cytoplasm"/>
    <property type="evidence" value="ECO:0007669"/>
    <property type="project" value="UniProtKB-SubCell"/>
</dbReference>
<dbReference type="NCBIfam" id="TIGR00671">
    <property type="entry name" value="baf"/>
    <property type="match status" value="1"/>
</dbReference>
<evidence type="ECO:0000313" key="17">
    <source>
        <dbReference type="EMBL" id="PSL04387.1"/>
    </source>
</evidence>
<dbReference type="EMBL" id="PYGF01000005">
    <property type="protein sequence ID" value="PSL04387.1"/>
    <property type="molecule type" value="Genomic_DNA"/>
</dbReference>
<protein>
    <recommendedName>
        <fullName evidence="15 16">Type III pantothenate kinase</fullName>
        <ecNumber evidence="6 16">2.7.1.33</ecNumber>
    </recommendedName>
    <alternativeName>
        <fullName evidence="16">PanK-III</fullName>
    </alternativeName>
    <alternativeName>
        <fullName evidence="16">Pantothenic acid kinase</fullName>
    </alternativeName>
</protein>
<evidence type="ECO:0000256" key="3">
    <source>
        <dbReference type="ARBA" id="ARBA00004496"/>
    </source>
</evidence>
<reference evidence="17 18" key="1">
    <citation type="submission" date="2018-03" db="EMBL/GenBank/DDBJ databases">
        <title>Genomic Encyclopedia of Archaeal and Bacterial Type Strains, Phase II (KMG-II): from individual species to whole genera.</title>
        <authorList>
            <person name="Goeker M."/>
        </authorList>
    </citation>
    <scope>NUCLEOTIDE SEQUENCE [LARGE SCALE GENOMIC DNA]</scope>
    <source>
        <strain evidence="17 18">DSM 28057</strain>
    </source>
</reference>
<feature type="active site" description="Proton acceptor" evidence="16">
    <location>
        <position position="111"/>
    </location>
</feature>
<dbReference type="EC" id="2.7.1.33" evidence="6 16"/>
<dbReference type="Gene3D" id="3.30.420.40">
    <property type="match status" value="2"/>
</dbReference>
<evidence type="ECO:0000256" key="14">
    <source>
        <dbReference type="ARBA" id="ARBA00038036"/>
    </source>
</evidence>
<keyword evidence="13 16" id="KW-0173">Coenzyme A biosynthesis</keyword>
<evidence type="ECO:0000313" key="18">
    <source>
        <dbReference type="Proteomes" id="UP000240708"/>
    </source>
</evidence>
<evidence type="ECO:0000256" key="1">
    <source>
        <dbReference type="ARBA" id="ARBA00001206"/>
    </source>
</evidence>
<sequence>MFLAIDAGNSNIVFGFYDENQQKWVHEFRVNTFKELSTLKLERELHLFFLENSIKNDRITQVGISSVVPEVNSVLQQFCREYLEKSCYLISGKSYARLNVKTARPNEIGSDLMCNVAAAYDRFKTACIIVDFGTALTFTVVGEDGKIMGVNIVPGLKTAIKALFSNTSKLPEVELKMPKSALGKSTSHSIQAGILYGYTGLVKGMLDTIQKEIGHQCRIIATGGLSSILTTLEDAFDVVDRNLTLEGIRIITLANTLSITEDLDI</sequence>
<evidence type="ECO:0000256" key="2">
    <source>
        <dbReference type="ARBA" id="ARBA00001958"/>
    </source>
</evidence>